<dbReference type="PANTHER" id="PTHR39175">
    <property type="entry name" value="FAMILY PROTEIN, PUTATIVE (AFU_ORTHOLOGUE AFUA_3G15060)-RELATED"/>
    <property type="match status" value="1"/>
</dbReference>
<dbReference type="PANTHER" id="PTHR39175:SF1">
    <property type="entry name" value="FAMILY PROTEIN, PUTATIVE (AFU_ORTHOLOGUE AFUA_3G15060)-RELATED"/>
    <property type="match status" value="1"/>
</dbReference>
<keyword evidence="3" id="KW-1185">Reference proteome</keyword>
<dbReference type="InterPro" id="IPR037523">
    <property type="entry name" value="VOC_core"/>
</dbReference>
<accession>A0A0B5AQG3</accession>
<dbReference type="STRING" id="1508404.JMA_31830"/>
<dbReference type="SUPFAM" id="SSF54593">
    <property type="entry name" value="Glyoxalase/Bleomycin resistance protein/Dihydroxybiphenyl dioxygenase"/>
    <property type="match status" value="1"/>
</dbReference>
<evidence type="ECO:0000259" key="1">
    <source>
        <dbReference type="PROSITE" id="PS51819"/>
    </source>
</evidence>
<dbReference type="KEGG" id="jeo:JMA_31830"/>
<gene>
    <name evidence="2" type="ORF">JMA_31830</name>
</gene>
<dbReference type="Proteomes" id="UP000031449">
    <property type="component" value="Chromosome"/>
</dbReference>
<dbReference type="BioCyc" id="JESP1508404:G14D9-12464-MONOMER"/>
<dbReference type="EMBL" id="CP009416">
    <property type="protein sequence ID" value="AJD92500.1"/>
    <property type="molecule type" value="Genomic_DNA"/>
</dbReference>
<evidence type="ECO:0000313" key="2">
    <source>
        <dbReference type="EMBL" id="AJD92500.1"/>
    </source>
</evidence>
<evidence type="ECO:0000313" key="3">
    <source>
        <dbReference type="Proteomes" id="UP000031449"/>
    </source>
</evidence>
<sequence length="123" mass="14257">MSFQFEGIDHVQLTAPAGSEDEARRFYSDLLGLKETPKPVNLRGNGGCWFLCGNQEIHIGREEPYTSPRKAHPAFVVKHLEELRIRLSEENITIQEEQPIEGRTRFFVRDPFGNKLEFLEYHV</sequence>
<organism evidence="2 3">
    <name type="scientific">Jeotgalibacillus malaysiensis</name>
    <dbReference type="NCBI Taxonomy" id="1508404"/>
    <lineage>
        <taxon>Bacteria</taxon>
        <taxon>Bacillati</taxon>
        <taxon>Bacillota</taxon>
        <taxon>Bacilli</taxon>
        <taxon>Bacillales</taxon>
        <taxon>Caryophanaceae</taxon>
        <taxon>Jeotgalibacillus</taxon>
    </lineage>
</organism>
<dbReference type="HOGENOM" id="CLU_140387_0_0_9"/>
<dbReference type="PROSITE" id="PS51819">
    <property type="entry name" value="VOC"/>
    <property type="match status" value="1"/>
</dbReference>
<name>A0A0B5AQG3_9BACL</name>
<dbReference type="Pfam" id="PF00903">
    <property type="entry name" value="Glyoxalase"/>
    <property type="match status" value="1"/>
</dbReference>
<dbReference type="InterPro" id="IPR029068">
    <property type="entry name" value="Glyas_Bleomycin-R_OHBP_Dase"/>
</dbReference>
<feature type="domain" description="VOC" evidence="1">
    <location>
        <begin position="7"/>
        <end position="121"/>
    </location>
</feature>
<dbReference type="InterPro" id="IPR004360">
    <property type="entry name" value="Glyas_Fos-R_dOase_dom"/>
</dbReference>
<dbReference type="AlphaFoldDB" id="A0A0B5AQG3"/>
<dbReference type="Gene3D" id="3.10.180.10">
    <property type="entry name" value="2,3-Dihydroxybiphenyl 1,2-Dioxygenase, domain 1"/>
    <property type="match status" value="1"/>
</dbReference>
<reference evidence="2 3" key="1">
    <citation type="submission" date="2014-08" db="EMBL/GenBank/DDBJ databases">
        <title>Complete genome of a marine bacteria Jeotgalibacillus malaysiensis.</title>
        <authorList>
            <person name="Yaakop A.S."/>
            <person name="Chan K.-G."/>
            <person name="Goh K.M."/>
        </authorList>
    </citation>
    <scope>NUCLEOTIDE SEQUENCE [LARGE SCALE GENOMIC DNA]</scope>
    <source>
        <strain evidence="2 3">D5</strain>
    </source>
</reference>
<proteinExistence type="predicted"/>
<protein>
    <submittedName>
        <fullName evidence="2">Glyoxalase</fullName>
    </submittedName>
</protein>
<dbReference type="OrthoDB" id="9813630at2"/>